<feature type="transmembrane region" description="Helical" evidence="1">
    <location>
        <begin position="135"/>
        <end position="151"/>
    </location>
</feature>
<dbReference type="EMBL" id="CP002690">
    <property type="protein sequence ID" value="AEE13958.1"/>
    <property type="molecule type" value="Genomic_DNA"/>
</dbReference>
<dbReference type="AlphaFoldDB" id="M1E624"/>
<dbReference type="RefSeq" id="WP_013755687.1">
    <property type="nucleotide sequence ID" value="NC_015499.1"/>
</dbReference>
<evidence type="ECO:0000256" key="1">
    <source>
        <dbReference type="SAM" id="Phobius"/>
    </source>
</evidence>
<evidence type="ECO:0000313" key="3">
    <source>
        <dbReference type="Proteomes" id="UP000011765"/>
    </source>
</evidence>
<reference evidence="2 3" key="1">
    <citation type="submission" date="2011-04" db="EMBL/GenBank/DDBJ databases">
        <title>The complete genome of Thermodesulfobium narugense DSM 14796.</title>
        <authorList>
            <consortium name="US DOE Joint Genome Institute (JGI-PGF)"/>
            <person name="Lucas S."/>
            <person name="Han J."/>
            <person name="Lapidus A."/>
            <person name="Bruce D."/>
            <person name="Goodwin L."/>
            <person name="Pitluck S."/>
            <person name="Peters L."/>
            <person name="Kyrpides N."/>
            <person name="Mavromatis K."/>
            <person name="Pagani I."/>
            <person name="Ivanova N."/>
            <person name="Ovchinnikova G."/>
            <person name="Zhang X."/>
            <person name="Saunders L."/>
            <person name="Detter J.C."/>
            <person name="Tapia R."/>
            <person name="Han C."/>
            <person name="Land M."/>
            <person name="Hauser L."/>
            <person name="Markowitz V."/>
            <person name="Cheng J.-F."/>
            <person name="Hugenholtz P."/>
            <person name="Woyke T."/>
            <person name="Wu D."/>
            <person name="Spring S."/>
            <person name="Schroeder M."/>
            <person name="Brambilla E."/>
            <person name="Klenk H.-P."/>
            <person name="Eisen J.A."/>
        </authorList>
    </citation>
    <scope>NUCLEOTIDE SEQUENCE [LARGE SCALE GENOMIC DNA]</scope>
    <source>
        <strain evidence="2 3">DSM 14796</strain>
    </source>
</reference>
<keyword evidence="1" id="KW-0472">Membrane</keyword>
<protein>
    <submittedName>
        <fullName evidence="2">Uncharacterized protein</fullName>
    </submittedName>
</protein>
<keyword evidence="1" id="KW-0812">Transmembrane</keyword>
<evidence type="ECO:0000313" key="2">
    <source>
        <dbReference type="EMBL" id="AEE13958.1"/>
    </source>
</evidence>
<accession>M1E624</accession>
<proteinExistence type="predicted"/>
<feature type="transmembrane region" description="Helical" evidence="1">
    <location>
        <begin position="97"/>
        <end position="123"/>
    </location>
</feature>
<keyword evidence="1" id="KW-1133">Transmembrane helix</keyword>
<gene>
    <name evidence="2" type="ORF">Thena_0311</name>
</gene>
<sequence>MKKEILPSVDSQKILSSLRSKFSAFSLKDNLKLSEGAFAFVILFFFTFYIIIVPFGSGLDPSWQFAMNYAFEHRLIFGKDIIFTYGPLGFLATPGPMYLPLIFANPILLLINSYMILSFIFLVKLCSQERTIKRYLGYLLTYILILILNDHNYVRSLDLVFIFTSLNLSFLFYRTKKPAYLLMSAPILVFSFLYKFGAFAM</sequence>
<dbReference type="OrthoDB" id="3034484at2"/>
<name>M1E624_9BACT</name>
<feature type="transmembrane region" description="Helical" evidence="1">
    <location>
        <begin position="37"/>
        <end position="57"/>
    </location>
</feature>
<dbReference type="KEGG" id="tnr:Thena_0311"/>
<dbReference type="Proteomes" id="UP000011765">
    <property type="component" value="Chromosome"/>
</dbReference>
<dbReference type="STRING" id="747365.Thena_0311"/>
<dbReference type="HOGENOM" id="CLU_1359868_0_0_9"/>
<organism evidence="2 3">
    <name type="scientific">Thermodesulfobium narugense DSM 14796</name>
    <dbReference type="NCBI Taxonomy" id="747365"/>
    <lineage>
        <taxon>Bacteria</taxon>
        <taxon>Pseudomonadati</taxon>
        <taxon>Thermodesulfobiota</taxon>
        <taxon>Thermodesulfobiia</taxon>
        <taxon>Thermodesulfobiales</taxon>
        <taxon>Thermodesulfobiaceae</taxon>
        <taxon>Thermodesulfobium</taxon>
    </lineage>
</organism>
<keyword evidence="3" id="KW-1185">Reference proteome</keyword>
<feature type="transmembrane region" description="Helical" evidence="1">
    <location>
        <begin position="180"/>
        <end position="200"/>
    </location>
</feature>